<keyword evidence="2" id="KW-1185">Reference proteome</keyword>
<dbReference type="Proteomes" id="UP000243459">
    <property type="component" value="Chromosome 10"/>
</dbReference>
<organism evidence="1 2">
    <name type="scientific">Asparagus officinalis</name>
    <name type="common">Garden asparagus</name>
    <dbReference type="NCBI Taxonomy" id="4686"/>
    <lineage>
        <taxon>Eukaryota</taxon>
        <taxon>Viridiplantae</taxon>
        <taxon>Streptophyta</taxon>
        <taxon>Embryophyta</taxon>
        <taxon>Tracheophyta</taxon>
        <taxon>Spermatophyta</taxon>
        <taxon>Magnoliopsida</taxon>
        <taxon>Liliopsida</taxon>
        <taxon>Asparagales</taxon>
        <taxon>Asparagaceae</taxon>
        <taxon>Asparagoideae</taxon>
        <taxon>Asparagus</taxon>
    </lineage>
</organism>
<evidence type="ECO:0000313" key="1">
    <source>
        <dbReference type="EMBL" id="ONK56933.1"/>
    </source>
</evidence>
<dbReference type="AlphaFoldDB" id="A0A5P1E4N0"/>
<dbReference type="Gramene" id="ONK56933">
    <property type="protein sequence ID" value="ONK56933"/>
    <property type="gene ID" value="A4U43_C10F14840"/>
</dbReference>
<sequence length="156" mass="18247">MSSFTYRFTWKAPCDRKRFRNCEIVVLEADLKKSISDTILTSSPSTSSSSAIPDELIMVVTKSIVVDVNRREKLNEQNYDVWHCKIQYLLEKQDMLETITQLVIESEPGNTTQHKRDHEAFQAWKRKDHVAHILMLSSMRDDIMLCFERYRSAMAV</sequence>
<evidence type="ECO:0000313" key="2">
    <source>
        <dbReference type="Proteomes" id="UP000243459"/>
    </source>
</evidence>
<reference evidence="2" key="1">
    <citation type="journal article" date="2017" name="Nat. Commun.">
        <title>The asparagus genome sheds light on the origin and evolution of a young Y chromosome.</title>
        <authorList>
            <person name="Harkess A."/>
            <person name="Zhou J."/>
            <person name="Xu C."/>
            <person name="Bowers J.E."/>
            <person name="Van der Hulst R."/>
            <person name="Ayyampalayam S."/>
            <person name="Mercati F."/>
            <person name="Riccardi P."/>
            <person name="McKain M.R."/>
            <person name="Kakrana A."/>
            <person name="Tang H."/>
            <person name="Ray J."/>
            <person name="Groenendijk J."/>
            <person name="Arikit S."/>
            <person name="Mathioni S.M."/>
            <person name="Nakano M."/>
            <person name="Shan H."/>
            <person name="Telgmann-Rauber A."/>
            <person name="Kanno A."/>
            <person name="Yue Z."/>
            <person name="Chen H."/>
            <person name="Li W."/>
            <person name="Chen Y."/>
            <person name="Xu X."/>
            <person name="Zhang Y."/>
            <person name="Luo S."/>
            <person name="Chen H."/>
            <person name="Gao J."/>
            <person name="Mao Z."/>
            <person name="Pires J.C."/>
            <person name="Luo M."/>
            <person name="Kudrna D."/>
            <person name="Wing R.A."/>
            <person name="Meyers B.C."/>
            <person name="Yi K."/>
            <person name="Kong H."/>
            <person name="Lavrijsen P."/>
            <person name="Sunseri F."/>
            <person name="Falavigna A."/>
            <person name="Ye Y."/>
            <person name="Leebens-Mack J.H."/>
            <person name="Chen G."/>
        </authorList>
    </citation>
    <scope>NUCLEOTIDE SEQUENCE [LARGE SCALE GENOMIC DNA]</scope>
    <source>
        <strain evidence="2">cv. DH0086</strain>
    </source>
</reference>
<gene>
    <name evidence="1" type="ORF">A4U43_C10F14840</name>
</gene>
<name>A0A5P1E4N0_ASPOF</name>
<accession>A0A5P1E4N0</accession>
<dbReference type="EMBL" id="CM007390">
    <property type="protein sequence ID" value="ONK56933.1"/>
    <property type="molecule type" value="Genomic_DNA"/>
</dbReference>
<protein>
    <recommendedName>
        <fullName evidence="3">Retrotransposon Copia-like N-terminal domain-containing protein</fullName>
    </recommendedName>
</protein>
<proteinExistence type="predicted"/>
<evidence type="ECO:0008006" key="3">
    <source>
        <dbReference type="Google" id="ProtNLM"/>
    </source>
</evidence>